<evidence type="ECO:0000313" key="2">
    <source>
        <dbReference type="Proteomes" id="UP000301751"/>
    </source>
</evidence>
<dbReference type="EMBL" id="BJCL01000010">
    <property type="protein sequence ID" value="GCL64707.1"/>
    <property type="molecule type" value="Genomic_DNA"/>
</dbReference>
<dbReference type="AlphaFoldDB" id="A0A480AX79"/>
<name>A0A480AX79_9BURK</name>
<gene>
    <name evidence="1" type="ORF">AQPW35_37880</name>
</gene>
<sequence length="150" mass="15471">MSALPPREAGVLRLLVSQAGGGALLFVATGRPGLALQLLQPWPAAGLQPWRGTAWQQAADLPAFGAALAQALLPLPLQQALADADTGPLLLLLDASLADLPWELAAVAGQTLDDRFLVSRLVLADTAAPAAADAAVPPLQLLDTDRRAHV</sequence>
<dbReference type="Proteomes" id="UP000301751">
    <property type="component" value="Unassembled WGS sequence"/>
</dbReference>
<protein>
    <recommendedName>
        <fullName evidence="3">GspL cytoplasmic actin-ATPase-like domain-containing protein</fullName>
    </recommendedName>
</protein>
<organism evidence="1 2">
    <name type="scientific">Pseudaquabacterium pictum</name>
    <dbReference type="NCBI Taxonomy" id="2315236"/>
    <lineage>
        <taxon>Bacteria</taxon>
        <taxon>Pseudomonadati</taxon>
        <taxon>Pseudomonadota</taxon>
        <taxon>Betaproteobacteria</taxon>
        <taxon>Burkholderiales</taxon>
        <taxon>Sphaerotilaceae</taxon>
        <taxon>Pseudaquabacterium</taxon>
    </lineage>
</organism>
<proteinExistence type="predicted"/>
<evidence type="ECO:0000313" key="1">
    <source>
        <dbReference type="EMBL" id="GCL64707.1"/>
    </source>
</evidence>
<comment type="caution">
    <text evidence="1">The sequence shown here is derived from an EMBL/GenBank/DDBJ whole genome shotgun (WGS) entry which is preliminary data.</text>
</comment>
<reference evidence="2" key="1">
    <citation type="submission" date="2019-03" db="EMBL/GenBank/DDBJ databases">
        <title>Aquabacterium pictum sp.nov., the first bacteriochlorophyll a-containing freshwater bacterium in the genus Aquabacterium of the class Betaproteobacteria.</title>
        <authorList>
            <person name="Hirose S."/>
            <person name="Tank M."/>
            <person name="Hara E."/>
            <person name="Tamaki H."/>
            <person name="Takaichi S."/>
            <person name="Haruta S."/>
            <person name="Hanada S."/>
        </authorList>
    </citation>
    <scope>NUCLEOTIDE SEQUENCE [LARGE SCALE GENOMIC DNA]</scope>
    <source>
        <strain evidence="2">W35</strain>
    </source>
</reference>
<keyword evidence="2" id="KW-1185">Reference proteome</keyword>
<evidence type="ECO:0008006" key="3">
    <source>
        <dbReference type="Google" id="ProtNLM"/>
    </source>
</evidence>
<accession>A0A480AX79</accession>